<evidence type="ECO:0000256" key="2">
    <source>
        <dbReference type="SAM" id="SignalP"/>
    </source>
</evidence>
<comment type="caution">
    <text evidence="3">The sequence shown here is derived from an EMBL/GenBank/DDBJ whole genome shotgun (WGS) entry which is preliminary data.</text>
</comment>
<gene>
    <name evidence="3" type="ORF">QS748_14505</name>
</gene>
<keyword evidence="4" id="KW-1185">Reference proteome</keyword>
<feature type="signal peptide" evidence="2">
    <location>
        <begin position="1"/>
        <end position="31"/>
    </location>
</feature>
<evidence type="ECO:0000313" key="3">
    <source>
        <dbReference type="EMBL" id="MDP0590325.1"/>
    </source>
</evidence>
<dbReference type="EMBL" id="JASXSV010000045">
    <property type="protein sequence ID" value="MDP0590325.1"/>
    <property type="molecule type" value="Genomic_DNA"/>
</dbReference>
<feature type="chain" id="PRO_5041724719" description="J domain-containing protein" evidence="2">
    <location>
        <begin position="32"/>
        <end position="400"/>
    </location>
</feature>
<evidence type="ECO:0000256" key="1">
    <source>
        <dbReference type="SAM" id="MobiDB-lite"/>
    </source>
</evidence>
<feature type="region of interest" description="Disordered" evidence="1">
    <location>
        <begin position="373"/>
        <end position="400"/>
    </location>
</feature>
<feature type="compositionally biased region" description="Low complexity" evidence="1">
    <location>
        <begin position="373"/>
        <end position="385"/>
    </location>
</feature>
<keyword evidence="2" id="KW-0732">Signal</keyword>
<dbReference type="AlphaFoldDB" id="A0AA90SU48"/>
<dbReference type="Proteomes" id="UP001178148">
    <property type="component" value="Unassembled WGS sequence"/>
</dbReference>
<evidence type="ECO:0008006" key="5">
    <source>
        <dbReference type="Google" id="ProtNLM"/>
    </source>
</evidence>
<protein>
    <recommendedName>
        <fullName evidence="5">J domain-containing protein</fullName>
    </recommendedName>
</protein>
<evidence type="ECO:0000313" key="4">
    <source>
        <dbReference type="Proteomes" id="UP001178148"/>
    </source>
</evidence>
<accession>A0AA90SU48</accession>
<organism evidence="3 4">
    <name type="scientific">Candidatus Endonucleibacter bathymodioli</name>
    <dbReference type="NCBI Taxonomy" id="539814"/>
    <lineage>
        <taxon>Bacteria</taxon>
        <taxon>Pseudomonadati</taxon>
        <taxon>Pseudomonadota</taxon>
        <taxon>Gammaproteobacteria</taxon>
        <taxon>Oceanospirillales</taxon>
        <taxon>Endozoicomonadaceae</taxon>
        <taxon>Candidatus Endonucleibacter</taxon>
    </lineage>
</organism>
<sequence>MKIFWKYCKYNFIGNAILALSLSLLPIVSSAFINTNEEKNDHRNSIIYSYINNGISDIIGLKSELENILEKKESNVLKMAINFKMVEFNGEEQTNMLPDAVAICQNIIDTSDSQHIKRHFEDIKMELNSIADGLNMIKRLVIIKNSEELQHHTDGYIRTDKKSIMVSLEIKWFYIKRFKRVIPSIYVTSPSSTIISHVDKLFSKHHNEKHEYDNIDGSSRYFTENSDSSFATIDEKIMSLVSDEFESTTTGSEHDRWNDDDYDYDYEEEVEVEAEVEAEVEDNVVNDKKVPHRPTLKYFFDQMKKLAPYVYAGKWTNHEEKAELRSKIRRIAKKASILYHPDHHVSSDIEEYVRFNEFKSDLINAFRSIKYRSTSSDSYSSTEDTNPNAPADPENEHLLK</sequence>
<reference evidence="3 4" key="1">
    <citation type="journal article" date="2023" name="bioRxiv">
        <title>An intranuclear bacterial parasite of deep-sea mussels expresses apoptosis inhibitors acquired from its host.</title>
        <authorList>
            <person name="Gonzalez Porras M.A."/>
            <person name="Assie A."/>
            <person name="Tietjen M."/>
            <person name="Violette M."/>
            <person name="Kleiner M."/>
            <person name="Gruber-Vodicka H."/>
            <person name="Dubilier N."/>
            <person name="Leisch N."/>
        </authorList>
    </citation>
    <scope>NUCLEOTIDE SEQUENCE [LARGE SCALE GENOMIC DNA]</scope>
    <source>
        <strain evidence="3">IAP13</strain>
    </source>
</reference>
<proteinExistence type="predicted"/>
<name>A0AA90SU48_9GAMM</name>